<name>A0A6J5LPV9_9CAUD</name>
<proteinExistence type="predicted"/>
<sequence length="63" mass="7139">MATFRCLQSGNTVTFTYQYDIDTMKGHQGYVRVDQEEVETKPVVLAPPKPIKKAGRPKKVENV</sequence>
<gene>
    <name evidence="1" type="ORF">UFOVP308_38</name>
</gene>
<protein>
    <submittedName>
        <fullName evidence="1">Uncharacterized protein</fullName>
    </submittedName>
</protein>
<accession>A0A6J5LPV9</accession>
<dbReference type="EMBL" id="LR796319">
    <property type="protein sequence ID" value="CAB4136644.1"/>
    <property type="molecule type" value="Genomic_DNA"/>
</dbReference>
<evidence type="ECO:0000313" key="1">
    <source>
        <dbReference type="EMBL" id="CAB4136644.1"/>
    </source>
</evidence>
<organism evidence="1">
    <name type="scientific">uncultured Caudovirales phage</name>
    <dbReference type="NCBI Taxonomy" id="2100421"/>
    <lineage>
        <taxon>Viruses</taxon>
        <taxon>Duplodnaviria</taxon>
        <taxon>Heunggongvirae</taxon>
        <taxon>Uroviricota</taxon>
        <taxon>Caudoviricetes</taxon>
        <taxon>Peduoviridae</taxon>
        <taxon>Maltschvirus</taxon>
        <taxon>Maltschvirus maltsch</taxon>
    </lineage>
</organism>
<reference evidence="1" key="1">
    <citation type="submission" date="2020-04" db="EMBL/GenBank/DDBJ databases">
        <authorList>
            <person name="Chiriac C."/>
            <person name="Salcher M."/>
            <person name="Ghai R."/>
            <person name="Kavagutti S V."/>
        </authorList>
    </citation>
    <scope>NUCLEOTIDE SEQUENCE</scope>
</reference>